<sequence>MVYNHRILYFHIKLFFFSSFNSFIVFCGAYVEKKSVR</sequence>
<keyword evidence="1" id="KW-1133">Transmembrane helix</keyword>
<accession>A0A0E9PA30</accession>
<evidence type="ECO:0000256" key="1">
    <source>
        <dbReference type="SAM" id="Phobius"/>
    </source>
</evidence>
<feature type="transmembrane region" description="Helical" evidence="1">
    <location>
        <begin position="12"/>
        <end position="31"/>
    </location>
</feature>
<dbReference type="EMBL" id="GBXM01107445">
    <property type="protein sequence ID" value="JAH01132.1"/>
    <property type="molecule type" value="Transcribed_RNA"/>
</dbReference>
<proteinExistence type="predicted"/>
<keyword evidence="1" id="KW-0472">Membrane</keyword>
<name>A0A0E9PA30_ANGAN</name>
<evidence type="ECO:0000313" key="2">
    <source>
        <dbReference type="EMBL" id="JAH01132.1"/>
    </source>
</evidence>
<organism evidence="2">
    <name type="scientific">Anguilla anguilla</name>
    <name type="common">European freshwater eel</name>
    <name type="synonym">Muraena anguilla</name>
    <dbReference type="NCBI Taxonomy" id="7936"/>
    <lineage>
        <taxon>Eukaryota</taxon>
        <taxon>Metazoa</taxon>
        <taxon>Chordata</taxon>
        <taxon>Craniata</taxon>
        <taxon>Vertebrata</taxon>
        <taxon>Euteleostomi</taxon>
        <taxon>Actinopterygii</taxon>
        <taxon>Neopterygii</taxon>
        <taxon>Teleostei</taxon>
        <taxon>Anguilliformes</taxon>
        <taxon>Anguillidae</taxon>
        <taxon>Anguilla</taxon>
    </lineage>
</organism>
<reference evidence="2" key="2">
    <citation type="journal article" date="2015" name="Fish Shellfish Immunol.">
        <title>Early steps in the European eel (Anguilla anguilla)-Vibrio vulnificus interaction in the gills: Role of the RtxA13 toxin.</title>
        <authorList>
            <person name="Callol A."/>
            <person name="Pajuelo D."/>
            <person name="Ebbesson L."/>
            <person name="Teles M."/>
            <person name="MacKenzie S."/>
            <person name="Amaro C."/>
        </authorList>
    </citation>
    <scope>NUCLEOTIDE SEQUENCE</scope>
</reference>
<reference evidence="2" key="1">
    <citation type="submission" date="2014-11" db="EMBL/GenBank/DDBJ databases">
        <authorList>
            <person name="Amaro Gonzalez C."/>
        </authorList>
    </citation>
    <scope>NUCLEOTIDE SEQUENCE</scope>
</reference>
<keyword evidence="1" id="KW-0812">Transmembrane</keyword>
<protein>
    <submittedName>
        <fullName evidence="2">Uncharacterized protein</fullName>
    </submittedName>
</protein>
<dbReference type="AlphaFoldDB" id="A0A0E9PA30"/>